<dbReference type="Proteomes" id="UP000291562">
    <property type="component" value="Chromosome"/>
</dbReference>
<proteinExistence type="predicted"/>
<dbReference type="PIRSF" id="PIRSF000714">
    <property type="entry name" value="HIT"/>
    <property type="match status" value="1"/>
</dbReference>
<dbReference type="Gene3D" id="3.30.428.10">
    <property type="entry name" value="HIT-like"/>
    <property type="match status" value="1"/>
</dbReference>
<organism evidence="3 4">
    <name type="scientific">Pseudolysobacter antarcticus</name>
    <dbReference type="NCBI Taxonomy" id="2511995"/>
    <lineage>
        <taxon>Bacteria</taxon>
        <taxon>Pseudomonadati</taxon>
        <taxon>Pseudomonadota</taxon>
        <taxon>Gammaproteobacteria</taxon>
        <taxon>Lysobacterales</taxon>
        <taxon>Rhodanobacteraceae</taxon>
        <taxon>Pseudolysobacter</taxon>
    </lineage>
</organism>
<feature type="domain" description="HIT" evidence="2">
    <location>
        <begin position="42"/>
        <end position="111"/>
    </location>
</feature>
<dbReference type="KEGG" id="xbc:ELE36_14110"/>
<dbReference type="GO" id="GO:0003824">
    <property type="term" value="F:catalytic activity"/>
    <property type="evidence" value="ECO:0007669"/>
    <property type="project" value="InterPro"/>
</dbReference>
<comment type="caution">
    <text evidence="1">Lacks conserved residue(s) required for the propagation of feature annotation.</text>
</comment>
<dbReference type="InterPro" id="IPR011146">
    <property type="entry name" value="HIT-like"/>
</dbReference>
<dbReference type="PROSITE" id="PS51084">
    <property type="entry name" value="HIT_2"/>
    <property type="match status" value="1"/>
</dbReference>
<evidence type="ECO:0000259" key="2">
    <source>
        <dbReference type="PROSITE" id="PS51084"/>
    </source>
</evidence>
<dbReference type="InterPro" id="IPR036265">
    <property type="entry name" value="HIT-like_sf"/>
</dbReference>
<name>A0A411HLJ5_9GAMM</name>
<evidence type="ECO:0000256" key="1">
    <source>
        <dbReference type="PROSITE-ProRule" id="PRU00464"/>
    </source>
</evidence>
<dbReference type="SUPFAM" id="SSF54197">
    <property type="entry name" value="HIT-like"/>
    <property type="match status" value="1"/>
</dbReference>
<sequence>MQSTIDNPRFVLDPRLAADTHVLGDFALSRVLLMNDARFPWLILVPRQPRLRELGDLAAADRHILLDELAHTSEALQKLHAPHKLNIAALGNVVEQLHVHVIARQTDDAAWPRPVWGVGSALAYADAARDEYIAALRAALNLHT</sequence>
<dbReference type="RefSeq" id="WP_129834355.1">
    <property type="nucleotide sequence ID" value="NZ_CP035704.1"/>
</dbReference>
<reference evidence="3 4" key="1">
    <citation type="submission" date="2019-01" db="EMBL/GenBank/DDBJ databases">
        <title>Pseudolysobacter antarctica gen. nov., sp. nov., isolated from Fildes Peninsula, Antarctica.</title>
        <authorList>
            <person name="Wei Z."/>
            <person name="Peng F."/>
        </authorList>
    </citation>
    <scope>NUCLEOTIDE SEQUENCE [LARGE SCALE GENOMIC DNA]</scope>
    <source>
        <strain evidence="3 4">AQ6-296</strain>
    </source>
</reference>
<dbReference type="InterPro" id="IPR026026">
    <property type="entry name" value="HIT_Hint"/>
</dbReference>
<evidence type="ECO:0000313" key="4">
    <source>
        <dbReference type="Proteomes" id="UP000291562"/>
    </source>
</evidence>
<dbReference type="AlphaFoldDB" id="A0A411HLJ5"/>
<dbReference type="EMBL" id="CP035704">
    <property type="protein sequence ID" value="QBB71396.1"/>
    <property type="molecule type" value="Genomic_DNA"/>
</dbReference>
<keyword evidence="4" id="KW-1185">Reference proteome</keyword>
<gene>
    <name evidence="3" type="ORF">ELE36_14110</name>
</gene>
<dbReference type="Pfam" id="PF01230">
    <property type="entry name" value="HIT"/>
    <property type="match status" value="1"/>
</dbReference>
<evidence type="ECO:0000313" key="3">
    <source>
        <dbReference type="EMBL" id="QBB71396.1"/>
    </source>
</evidence>
<dbReference type="OrthoDB" id="9799145at2"/>
<protein>
    <submittedName>
        <fullName evidence="3">HIT domain-containing protein</fullName>
    </submittedName>
</protein>
<accession>A0A411HLJ5</accession>